<evidence type="ECO:0000313" key="8">
    <source>
        <dbReference type="Proteomes" id="UP001220209"/>
    </source>
</evidence>
<keyword evidence="1" id="KW-0732">Signal</keyword>
<dbReference type="EMBL" id="JAENIB010000002">
    <property type="protein sequence ID" value="MBK1929615.1"/>
    <property type="molecule type" value="Genomic_DNA"/>
</dbReference>
<reference evidence="3" key="3">
    <citation type="submission" date="2021-01" db="EMBL/GenBank/DDBJ databases">
        <title>Outbreak of Burkholderia contaminns endophthalmitis traced to a clinical ventilation system.</title>
        <authorList>
            <person name="Lipuma J."/>
            <person name="Spilker T."/>
            <person name="Kratholm J."/>
        </authorList>
    </citation>
    <scope>NUCLEOTIDE SEQUENCE</scope>
    <source>
        <strain evidence="3">HI4954</strain>
    </source>
</reference>
<gene>
    <name evidence="2" type="ORF">BCCH1_24750</name>
    <name evidence="4" type="ORF">J4M89_06975</name>
    <name evidence="3" type="ORF">JIN94_06965</name>
    <name evidence="6" type="ORF">LXE91_27555</name>
    <name evidence="5" type="ORF">QZM56_12905</name>
</gene>
<keyword evidence="7" id="KW-1185">Reference proteome</keyword>
<dbReference type="EMBL" id="AP018357">
    <property type="protein sequence ID" value="BBA40050.1"/>
    <property type="molecule type" value="Genomic_DNA"/>
</dbReference>
<dbReference type="AlphaFoldDB" id="A0A250L682"/>
<evidence type="ECO:0000313" key="2">
    <source>
        <dbReference type="EMBL" id="BBA40050.1"/>
    </source>
</evidence>
<feature type="signal peptide" evidence="1">
    <location>
        <begin position="1"/>
        <end position="23"/>
    </location>
</feature>
<sequence length="192" mass="20581">MSPFRTNVLRLLGAGLFVSLATAGVAREPALPEISAAKGPVLRDFADIRLAVRSIECDDRNQCSVLARGVYQGKTVGVKVVFGAREGSRSGIAYQSIGAESDALLGALSTLYGQPLPSAKFAARAYGDVVVLRGNLSEVGTYPMQAKVFFFADGPESRYAELYTNIDVTRGVLEIREKDMSYRANVLAALAR</sequence>
<dbReference type="Proteomes" id="UP000611459">
    <property type="component" value="Unassembled WGS sequence"/>
</dbReference>
<reference evidence="2" key="2">
    <citation type="journal article" date="2017" name="Genome Announc.">
        <title>High-Quality Draft Genome Sequence of Burkholderia contaminans CH-1, a Gram-Negative Bacterium That Metabolizes 2-Azahypoxanthine, a Plant Growth-Regulating Compound.</title>
        <authorList>
            <person name="Choi J.-H."/>
            <person name="Sugiura H."/>
            <person name="Moriuchi R."/>
            <person name="Kawagishi H."/>
            <person name="Dohra H."/>
        </authorList>
    </citation>
    <scope>NUCLEOTIDE SEQUENCE</scope>
    <source>
        <strain evidence="2">CH-1</strain>
    </source>
</reference>
<evidence type="ECO:0000313" key="6">
    <source>
        <dbReference type="EMBL" id="WFN19707.1"/>
    </source>
</evidence>
<evidence type="ECO:0000313" key="5">
    <source>
        <dbReference type="EMBL" id="MDN7565404.1"/>
    </source>
</evidence>
<dbReference type="Proteomes" id="UP001172109">
    <property type="component" value="Unassembled WGS sequence"/>
</dbReference>
<evidence type="ECO:0000256" key="1">
    <source>
        <dbReference type="SAM" id="SignalP"/>
    </source>
</evidence>
<dbReference type="OrthoDB" id="9182215at2"/>
<organism evidence="2">
    <name type="scientific">Burkholderia contaminans</name>
    <dbReference type="NCBI Taxonomy" id="488447"/>
    <lineage>
        <taxon>Bacteria</taxon>
        <taxon>Pseudomonadati</taxon>
        <taxon>Pseudomonadota</taxon>
        <taxon>Betaproteobacteria</taxon>
        <taxon>Burkholderiales</taxon>
        <taxon>Burkholderiaceae</taxon>
        <taxon>Burkholderia</taxon>
        <taxon>Burkholderia cepacia complex</taxon>
    </lineage>
</organism>
<reference evidence="4 7" key="4">
    <citation type="submission" date="2021-03" db="EMBL/GenBank/DDBJ databases">
        <title>Clinical course, treatment and visual outcome of an outbreak of Burkholderia contaminans endophthalmitis following cataract surgery.</title>
        <authorList>
            <person name="Lind C."/>
            <person name="Olsen K."/>
            <person name="Angelsen N.K."/>
            <person name="Krefting E.A."/>
            <person name="Fossen K."/>
            <person name="Gravningen K."/>
            <person name="Depoorter E."/>
            <person name="Vandamme P."/>
            <person name="Bertelsen G."/>
        </authorList>
    </citation>
    <scope>NUCLEOTIDE SEQUENCE [LARGE SCALE GENOMIC DNA]</scope>
    <source>
        <strain evidence="4 7">51242556</strain>
    </source>
</reference>
<proteinExistence type="predicted"/>
<reference evidence="6 8" key="5">
    <citation type="submission" date="2021-12" db="EMBL/GenBank/DDBJ databases">
        <title>Genomic and phenotypic characterization of three Burkholderia contaminans isolates recovered from different sources.</title>
        <authorList>
            <person name="Lopez De Volder A."/>
            <person name="Fan Y."/>
            <person name="Nunvar J."/>
            <person name="Herrera T."/>
            <person name="Timp W."/>
            <person name="Degrossi J."/>
        </authorList>
    </citation>
    <scope>NUCLEOTIDE SEQUENCE [LARGE SCALE GENOMIC DNA]</scope>
    <source>
        <strain evidence="6 8">LMG 23361</strain>
    </source>
</reference>
<name>A0A250L682_9BURK</name>
<dbReference type="Proteomes" id="UP000664048">
    <property type="component" value="Unassembled WGS sequence"/>
</dbReference>
<protein>
    <submittedName>
        <fullName evidence="2">Uncharacterized protein</fullName>
    </submittedName>
</protein>
<evidence type="ECO:0000313" key="3">
    <source>
        <dbReference type="EMBL" id="MBK1929615.1"/>
    </source>
</evidence>
<reference evidence="2" key="1">
    <citation type="journal article" date="2016" name="Biosci. Biotechnol. Biochem.">
        <title>Bioconversion of AHX to AOH by resting cells of Burkholderia contaminans CH-1.</title>
        <authorList>
            <person name="Choi J.H."/>
            <person name="Kikuchi A."/>
            <person name="Pumkaeo P."/>
            <person name="Hirai H."/>
            <person name="Tokuyama S."/>
            <person name="Kawagishi H."/>
        </authorList>
    </citation>
    <scope>NUCLEOTIDE SEQUENCE</scope>
    <source>
        <strain evidence="2">CH-1</strain>
    </source>
</reference>
<dbReference type="EMBL" id="CP090641">
    <property type="protein sequence ID" value="WFN19707.1"/>
    <property type="molecule type" value="Genomic_DNA"/>
</dbReference>
<evidence type="ECO:0000313" key="7">
    <source>
        <dbReference type="Proteomes" id="UP000664048"/>
    </source>
</evidence>
<evidence type="ECO:0000313" key="4">
    <source>
        <dbReference type="EMBL" id="MBO1829120.1"/>
    </source>
</evidence>
<reference evidence="5" key="6">
    <citation type="submission" date="2023-07" db="EMBL/GenBank/DDBJ databases">
        <title>A collection of bacterial strains from the Burkholderia cepacia Research Laboratory and Repository.</title>
        <authorList>
            <person name="Lipuma J."/>
            <person name="Spilker T."/>
            <person name="Caverly L."/>
        </authorList>
    </citation>
    <scope>NUCLEOTIDE SEQUENCE</scope>
    <source>
        <strain evidence="5">AU44979</strain>
    </source>
</reference>
<dbReference type="GeneID" id="93189176"/>
<dbReference type="RefSeq" id="WP_135370727.1">
    <property type="nucleotide sequence ID" value="NZ_AP018357.1"/>
</dbReference>
<dbReference type="Proteomes" id="UP001220209">
    <property type="component" value="Chromosome 2"/>
</dbReference>
<dbReference type="EMBL" id="JAGEMX010000002">
    <property type="protein sequence ID" value="MBO1829120.1"/>
    <property type="molecule type" value="Genomic_DNA"/>
</dbReference>
<accession>A0A250L682</accession>
<feature type="chain" id="PRO_5044570562" evidence="1">
    <location>
        <begin position="24"/>
        <end position="192"/>
    </location>
</feature>
<dbReference type="EMBL" id="JAUJQS010000007">
    <property type="protein sequence ID" value="MDN7565404.1"/>
    <property type="molecule type" value="Genomic_DNA"/>
</dbReference>